<name>A0A1V1P6B9_9BACT</name>
<evidence type="ECO:0000256" key="1">
    <source>
        <dbReference type="ARBA" id="ARBA00003640"/>
    </source>
</evidence>
<keyword evidence="5" id="KW-0051">Antiviral defense</keyword>
<evidence type="ECO:0000313" key="8">
    <source>
        <dbReference type="Proteomes" id="UP000189670"/>
    </source>
</evidence>
<evidence type="ECO:0000313" key="7">
    <source>
        <dbReference type="EMBL" id="ETR70334.1"/>
    </source>
</evidence>
<dbReference type="InterPro" id="IPR010149">
    <property type="entry name" value="CRISPR-assoc_prot_Csm2_III-A"/>
</dbReference>
<comment type="similarity">
    <text evidence="2">Belongs to the CRISPR-associated Csm2 family.</text>
</comment>
<dbReference type="Proteomes" id="UP000189670">
    <property type="component" value="Unassembled WGS sequence"/>
</dbReference>
<dbReference type="Pfam" id="PF03750">
    <property type="entry name" value="Csm2_III-A"/>
    <property type="match status" value="1"/>
</dbReference>
<evidence type="ECO:0000256" key="5">
    <source>
        <dbReference type="ARBA" id="ARBA00023118"/>
    </source>
</evidence>
<comment type="caution">
    <text evidence="7">The sequence shown here is derived from an EMBL/GenBank/DDBJ whole genome shotgun (WGS) entry which is preliminary data.</text>
</comment>
<proteinExistence type="inferred from homology"/>
<gene>
    <name evidence="7" type="ORF">OMM_08896</name>
</gene>
<comment type="function">
    <text evidence="1">This subunit may be involved in monitoring complementarity of crRNA and target RNA.</text>
</comment>
<reference evidence="8" key="1">
    <citation type="submission" date="2012-11" db="EMBL/GenBank/DDBJ databases">
        <authorList>
            <person name="Lucero-Rivera Y.E."/>
            <person name="Tovar-Ramirez D."/>
        </authorList>
    </citation>
    <scope>NUCLEOTIDE SEQUENCE [LARGE SCALE GENOMIC DNA]</scope>
    <source>
        <strain evidence="8">Araruama</strain>
    </source>
</reference>
<keyword evidence="4" id="KW-0694">RNA-binding</keyword>
<sequence length="118" mass="14010">MEIAFYKEDEKVNHELFSTIAKEWAQKLAEEQERYPSVNKRTQFRQFYDEVLRLDAEVNRFPEKWDDILPAIHMLSAKAAYANGRKLVSKTFMTFIQSSIKKIDKPKDFQIFASFLKP</sequence>
<protein>
    <recommendedName>
        <fullName evidence="3">CRISPR system Cms protein Csm2</fullName>
    </recommendedName>
    <alternativeName>
        <fullName evidence="6">CRISPR type III A-associated protein Csm2</fullName>
    </alternativeName>
</protein>
<evidence type="ECO:0000256" key="4">
    <source>
        <dbReference type="ARBA" id="ARBA00022884"/>
    </source>
</evidence>
<dbReference type="GO" id="GO:0003723">
    <property type="term" value="F:RNA binding"/>
    <property type="evidence" value="ECO:0007669"/>
    <property type="project" value="UniProtKB-KW"/>
</dbReference>
<evidence type="ECO:0000256" key="2">
    <source>
        <dbReference type="ARBA" id="ARBA00006896"/>
    </source>
</evidence>
<dbReference type="NCBIfam" id="TIGR01870">
    <property type="entry name" value="cas_TM1810_Csm2"/>
    <property type="match status" value="1"/>
</dbReference>
<dbReference type="AlphaFoldDB" id="A0A1V1P6B9"/>
<organism evidence="7 8">
    <name type="scientific">Candidatus Magnetoglobus multicellularis str. Araruama</name>
    <dbReference type="NCBI Taxonomy" id="890399"/>
    <lineage>
        <taxon>Bacteria</taxon>
        <taxon>Pseudomonadati</taxon>
        <taxon>Thermodesulfobacteriota</taxon>
        <taxon>Desulfobacteria</taxon>
        <taxon>Desulfobacterales</taxon>
        <taxon>Desulfobacteraceae</taxon>
        <taxon>Candidatus Magnetoglobus</taxon>
    </lineage>
</organism>
<accession>A0A1V1P6B9</accession>
<evidence type="ECO:0000256" key="3">
    <source>
        <dbReference type="ARBA" id="ARBA00016118"/>
    </source>
</evidence>
<dbReference type="GO" id="GO:0051607">
    <property type="term" value="P:defense response to virus"/>
    <property type="evidence" value="ECO:0007669"/>
    <property type="project" value="UniProtKB-KW"/>
</dbReference>
<evidence type="ECO:0000256" key="6">
    <source>
        <dbReference type="ARBA" id="ARBA00031723"/>
    </source>
</evidence>
<dbReference type="EMBL" id="ATBP01000442">
    <property type="protein sequence ID" value="ETR70334.1"/>
    <property type="molecule type" value="Genomic_DNA"/>
</dbReference>